<feature type="region of interest" description="Disordered" evidence="4">
    <location>
        <begin position="371"/>
        <end position="414"/>
    </location>
</feature>
<name>A0A6G0Y7X1_APHCR</name>
<dbReference type="GO" id="GO:0005634">
    <property type="term" value="C:nucleus"/>
    <property type="evidence" value="ECO:0007669"/>
    <property type="project" value="UniProtKB-SubCell"/>
</dbReference>
<feature type="compositionally biased region" description="Polar residues" evidence="4">
    <location>
        <begin position="223"/>
        <end position="244"/>
    </location>
</feature>
<evidence type="ECO:0000256" key="2">
    <source>
        <dbReference type="ARBA" id="ARBA00009200"/>
    </source>
</evidence>
<feature type="compositionally biased region" description="Polar residues" evidence="4">
    <location>
        <begin position="538"/>
        <end position="551"/>
    </location>
</feature>
<dbReference type="Proteomes" id="UP000478052">
    <property type="component" value="Unassembled WGS sequence"/>
</dbReference>
<feature type="region of interest" description="Disordered" evidence="4">
    <location>
        <begin position="283"/>
        <end position="329"/>
    </location>
</feature>
<feature type="compositionally biased region" description="Low complexity" evidence="4">
    <location>
        <begin position="389"/>
        <end position="403"/>
    </location>
</feature>
<sequence>MNSRSGGPSDLIDGCGRVQPLMNNVLVPNAVGKKQSNTTSGNMDTKQQSQIFVFSTSLANKSAESVLAGQCPNIIAYHCTQPQTKKFLEHKHPLKANKLHHKGSLGMDGPAHYHGMSDIMTMSGPNKCQPSKMDLISSFGRSPKAVSSGPGDSPDGQNSQASMMPTLDFDDPIVSRNLSQGATLHNSLTGVQVPDKNLTPQQRQHREEQQATLRKLQQVLFPENSNNVGGPSQQQPPVTLSSYSVGGPLDNCSGSGGRDDLKPSIEDDLDVDVVTATGVTRSAGDLLLPPKTPTSSSFDRPKSIYDNEDGKKKDGRRCGPPPSYHQTIARSTSIPIVSVSICSANSPLAGNNTVVTNSTLSLPSRICSALNSPAGGRPSQSMSGAIVRSLSSNGSRQESSNSSTPVHRRVSSSQKNMDMIMTDSRMKSYNNIVCPGDKSLKPSADAAAAVATDLQTSQHKSMNNSDPISSLAQMNQQLAKNVTSGGLWCPLSPKLSLIMLQQQYQQQLQQRLMPRIPPRDKAGVLLYGGANIQVKPSAPNTIQYLPNNSRGTPLPPQNPQQQQKSGLDCWQNFPGGPGNGGNPLLSLDGKVLSHNLQYFPNSGGGDYNTSIHKEN</sequence>
<dbReference type="AlphaFoldDB" id="A0A6G0Y7X1"/>
<feature type="domain" description="B-cell lymphoma 9 beta-catenin binding" evidence="5">
    <location>
        <begin position="197"/>
        <end position="235"/>
    </location>
</feature>
<keyword evidence="3" id="KW-0539">Nucleus</keyword>
<feature type="region of interest" description="Disordered" evidence="4">
    <location>
        <begin position="223"/>
        <end position="266"/>
    </location>
</feature>
<accession>A0A6G0Y7X1</accession>
<dbReference type="Pfam" id="PF11502">
    <property type="entry name" value="BCL9"/>
    <property type="match status" value="1"/>
</dbReference>
<evidence type="ECO:0000256" key="4">
    <source>
        <dbReference type="SAM" id="MobiDB-lite"/>
    </source>
</evidence>
<comment type="caution">
    <text evidence="6">The sequence shown here is derived from an EMBL/GenBank/DDBJ whole genome shotgun (WGS) entry which is preliminary data.</text>
</comment>
<dbReference type="EMBL" id="VUJU01005543">
    <property type="protein sequence ID" value="KAF0750913.1"/>
    <property type="molecule type" value="Genomic_DNA"/>
</dbReference>
<organism evidence="6 7">
    <name type="scientific">Aphis craccivora</name>
    <name type="common">Cowpea aphid</name>
    <dbReference type="NCBI Taxonomy" id="307492"/>
    <lineage>
        <taxon>Eukaryota</taxon>
        <taxon>Metazoa</taxon>
        <taxon>Ecdysozoa</taxon>
        <taxon>Arthropoda</taxon>
        <taxon>Hexapoda</taxon>
        <taxon>Insecta</taxon>
        <taxon>Pterygota</taxon>
        <taxon>Neoptera</taxon>
        <taxon>Paraneoptera</taxon>
        <taxon>Hemiptera</taxon>
        <taxon>Sternorrhyncha</taxon>
        <taxon>Aphidomorpha</taxon>
        <taxon>Aphidoidea</taxon>
        <taxon>Aphididae</taxon>
        <taxon>Aphidini</taxon>
        <taxon>Aphis</taxon>
        <taxon>Aphis</taxon>
    </lineage>
</organism>
<evidence type="ECO:0000313" key="7">
    <source>
        <dbReference type="Proteomes" id="UP000478052"/>
    </source>
</evidence>
<comment type="similarity">
    <text evidence="2">Belongs to the BCL9 family.</text>
</comment>
<feature type="compositionally biased region" description="Basic and acidic residues" evidence="4">
    <location>
        <begin position="299"/>
        <end position="312"/>
    </location>
</feature>
<comment type="subcellular location">
    <subcellularLocation>
        <location evidence="1">Nucleus</location>
    </subcellularLocation>
</comment>
<keyword evidence="7" id="KW-1185">Reference proteome</keyword>
<gene>
    <name evidence="6" type="ORF">FWK35_00018253</name>
</gene>
<protein>
    <recommendedName>
        <fullName evidence="5">B-cell lymphoma 9 beta-catenin binding domain-containing protein</fullName>
    </recommendedName>
</protein>
<feature type="region of interest" description="Disordered" evidence="4">
    <location>
        <begin position="538"/>
        <end position="583"/>
    </location>
</feature>
<feature type="region of interest" description="Disordered" evidence="4">
    <location>
        <begin position="116"/>
        <end position="173"/>
    </location>
</feature>
<evidence type="ECO:0000259" key="5">
    <source>
        <dbReference type="Pfam" id="PF11502"/>
    </source>
</evidence>
<reference evidence="6 7" key="1">
    <citation type="submission" date="2019-08" db="EMBL/GenBank/DDBJ databases">
        <title>Whole genome of Aphis craccivora.</title>
        <authorList>
            <person name="Voronova N.V."/>
            <person name="Shulinski R.S."/>
            <person name="Bandarenka Y.V."/>
            <person name="Zhorov D.G."/>
            <person name="Warner D."/>
        </authorList>
    </citation>
    <scope>NUCLEOTIDE SEQUENCE [LARGE SCALE GENOMIC DNA]</scope>
    <source>
        <strain evidence="6">180601</strain>
        <tissue evidence="6">Whole Body</tissue>
    </source>
</reference>
<dbReference type="InterPro" id="IPR024670">
    <property type="entry name" value="BCL9_beta-catenin-bd_dom"/>
</dbReference>
<evidence type="ECO:0000256" key="3">
    <source>
        <dbReference type="ARBA" id="ARBA00023242"/>
    </source>
</evidence>
<feature type="region of interest" description="Disordered" evidence="4">
    <location>
        <begin position="185"/>
        <end position="211"/>
    </location>
</feature>
<proteinExistence type="inferred from homology"/>
<evidence type="ECO:0000256" key="1">
    <source>
        <dbReference type="ARBA" id="ARBA00004123"/>
    </source>
</evidence>
<dbReference type="OrthoDB" id="7668649at2759"/>
<evidence type="ECO:0000313" key="6">
    <source>
        <dbReference type="EMBL" id="KAF0750913.1"/>
    </source>
</evidence>